<feature type="domain" description="Stealth protein CR4 conserved region 4" evidence="8">
    <location>
        <begin position="509"/>
        <end position="552"/>
    </location>
</feature>
<dbReference type="GO" id="GO:0000271">
    <property type="term" value="P:polysaccharide biosynthetic process"/>
    <property type="evidence" value="ECO:0007669"/>
    <property type="project" value="UniProtKB-KW"/>
</dbReference>
<dbReference type="InterPro" id="IPR031356">
    <property type="entry name" value="Stealth_CR4"/>
</dbReference>
<dbReference type="GO" id="GO:0016772">
    <property type="term" value="F:transferase activity, transferring phosphorus-containing groups"/>
    <property type="evidence" value="ECO:0007669"/>
    <property type="project" value="InterPro"/>
</dbReference>
<feature type="region of interest" description="Disordered" evidence="4">
    <location>
        <begin position="47"/>
        <end position="70"/>
    </location>
</feature>
<proteinExistence type="inferred from homology"/>
<dbReference type="PANTHER" id="PTHR24045">
    <property type="match status" value="1"/>
</dbReference>
<evidence type="ECO:0000259" key="6">
    <source>
        <dbReference type="Pfam" id="PF17101"/>
    </source>
</evidence>
<comment type="similarity">
    <text evidence="1">Belongs to the stealth family.</text>
</comment>
<dbReference type="Pfam" id="PF11380">
    <property type="entry name" value="Stealth_CR2"/>
    <property type="match status" value="1"/>
</dbReference>
<reference evidence="9 10" key="1">
    <citation type="submission" date="2017-03" db="EMBL/GenBank/DDBJ databases">
        <authorList>
            <person name="Afonso C.L."/>
            <person name="Miller P.J."/>
            <person name="Scott M.A."/>
            <person name="Spackman E."/>
            <person name="Goraichik I."/>
            <person name="Dimitrov K.M."/>
            <person name="Suarez D.L."/>
            <person name="Swayne D.E."/>
        </authorList>
    </citation>
    <scope>NUCLEOTIDE SEQUENCE [LARGE SCALE GENOMIC DNA]</scope>
    <source>
        <strain evidence="9 10">CIP 102111</strain>
    </source>
</reference>
<dbReference type="InterPro" id="IPR047141">
    <property type="entry name" value="Stealth"/>
</dbReference>
<feature type="domain" description="Stealth protein CR1 conserved region 1" evidence="6">
    <location>
        <begin position="241"/>
        <end position="257"/>
    </location>
</feature>
<evidence type="ECO:0000313" key="9">
    <source>
        <dbReference type="EMBL" id="SMX84843.1"/>
    </source>
</evidence>
<keyword evidence="3" id="KW-0270">Exopolysaccharide synthesis</keyword>
<evidence type="ECO:0000256" key="3">
    <source>
        <dbReference type="ARBA" id="ARBA00023169"/>
    </source>
</evidence>
<dbReference type="Proteomes" id="UP000234333">
    <property type="component" value="Unassembled WGS sequence"/>
</dbReference>
<feature type="domain" description="Stealth protein CR2 conserved region 2" evidence="5">
    <location>
        <begin position="281"/>
        <end position="385"/>
    </location>
</feature>
<dbReference type="PANTHER" id="PTHR24045:SF0">
    <property type="entry name" value="N-ACETYLGLUCOSAMINE-1-PHOSPHOTRANSFERASE SUBUNITS ALPHA_BETA"/>
    <property type="match status" value="1"/>
</dbReference>
<name>A0A2H1JBP9_9MICO</name>
<dbReference type="InterPro" id="IPR031358">
    <property type="entry name" value="Stealth_CR1"/>
</dbReference>
<accession>A0A2H1JBP9</accession>
<evidence type="ECO:0000256" key="1">
    <source>
        <dbReference type="ARBA" id="ARBA00007583"/>
    </source>
</evidence>
<evidence type="ECO:0000259" key="7">
    <source>
        <dbReference type="Pfam" id="PF17102"/>
    </source>
</evidence>
<dbReference type="EMBL" id="FXZC01000004">
    <property type="protein sequence ID" value="SMX84843.1"/>
    <property type="molecule type" value="Genomic_DNA"/>
</dbReference>
<dbReference type="Pfam" id="PF17103">
    <property type="entry name" value="Stealth_CR4"/>
    <property type="match status" value="1"/>
</dbReference>
<feature type="domain" description="Stealth protein CR3 conserved region 3" evidence="7">
    <location>
        <begin position="431"/>
        <end position="479"/>
    </location>
</feature>
<dbReference type="InterPro" id="IPR021520">
    <property type="entry name" value="Stealth_CR2"/>
</dbReference>
<sequence>MNGLKSTMSSVVGGVRRSMVDSLSDRQKLLLSEIRHGETEWQQRIRTTVRSRTPRPSDAVAQRAHDSRAARADNLAQVRRTLGEAGVDFVELPRRSREKTRIAVPRSQMRCVLTAVARLTPGDGWSKAFKNQFGSSVSLQKMRHDPGNVAVIECRRIAAAPDGRRLNAENEEVVIESWTDLGPREPRIDGSWHVPGTLHRVVTQPRTLVEYFTPDDWSAALANDNRTVQPSAPDLYEVEGPVDLVYTWVNGADPKWQWKKMEAQASLTGQPINKSAVSDSRFADRHELLYSLRSVESYASWANHIYLVTDAQVPEWLNVDHPKITVIDHRDIFTDPGNLPVFNSHAIESQLHHIPGLSENYVYMNDDLFFMRPTEPDLFFTGSGLSRFFPSTAPLDLAEPSARDLPVLSAAKHGRQFMLDEHGRRVGNKFKHTPHPQLKSVMTEFEASHQELFDQVASSKFRHPDDYSIASALYHFHAYAQGKAIDSGIRYAYMDISRPDAELYMRRLLRRKDLDVLCLNDTDSSPESQDHLDEIVKWFLNEKFPLPSTFEK</sequence>
<dbReference type="Pfam" id="PF17101">
    <property type="entry name" value="Stealth_CR1"/>
    <property type="match status" value="1"/>
</dbReference>
<dbReference type="InterPro" id="IPR031357">
    <property type="entry name" value="Stealth_CR3"/>
</dbReference>
<evidence type="ECO:0000313" key="10">
    <source>
        <dbReference type="Proteomes" id="UP000234333"/>
    </source>
</evidence>
<evidence type="ECO:0000256" key="4">
    <source>
        <dbReference type="SAM" id="MobiDB-lite"/>
    </source>
</evidence>
<dbReference type="Pfam" id="PF17102">
    <property type="entry name" value="Stealth_CR3"/>
    <property type="match status" value="1"/>
</dbReference>
<evidence type="ECO:0000259" key="8">
    <source>
        <dbReference type="Pfam" id="PF17103"/>
    </source>
</evidence>
<evidence type="ECO:0000259" key="5">
    <source>
        <dbReference type="Pfam" id="PF11380"/>
    </source>
</evidence>
<keyword evidence="2" id="KW-0808">Transferase</keyword>
<gene>
    <name evidence="9" type="ORF">BC102111_02069</name>
</gene>
<dbReference type="AlphaFoldDB" id="A0A2H1JBP9"/>
<organism evidence="9 10">
    <name type="scientific">Brevibacterium casei CIP 102111</name>
    <dbReference type="NCBI Taxonomy" id="1255625"/>
    <lineage>
        <taxon>Bacteria</taxon>
        <taxon>Bacillati</taxon>
        <taxon>Actinomycetota</taxon>
        <taxon>Actinomycetes</taxon>
        <taxon>Micrococcales</taxon>
        <taxon>Brevibacteriaceae</taxon>
        <taxon>Brevibacterium</taxon>
    </lineage>
</organism>
<protein>
    <submittedName>
        <fullName evidence="9">Stealth protein CR4, conserved region 4</fullName>
    </submittedName>
</protein>
<evidence type="ECO:0000256" key="2">
    <source>
        <dbReference type="ARBA" id="ARBA00022679"/>
    </source>
</evidence>